<dbReference type="AlphaFoldDB" id="A0A0A9BHH8"/>
<name>A0A0A9BHH8_ARUDO</name>
<dbReference type="EMBL" id="GBRH01239143">
    <property type="protein sequence ID" value="JAD58752.1"/>
    <property type="molecule type" value="Transcribed_RNA"/>
</dbReference>
<reference evidence="1" key="1">
    <citation type="submission" date="2014-09" db="EMBL/GenBank/DDBJ databases">
        <authorList>
            <person name="Magalhaes I.L.F."/>
            <person name="Oliveira U."/>
            <person name="Santos F.R."/>
            <person name="Vidigal T.H.D.A."/>
            <person name="Brescovit A.D."/>
            <person name="Santos A.J."/>
        </authorList>
    </citation>
    <scope>NUCLEOTIDE SEQUENCE</scope>
    <source>
        <tissue evidence="1">Shoot tissue taken approximately 20 cm above the soil surface</tissue>
    </source>
</reference>
<sequence length="35" mass="3681">MIACTRTFLSRSTPADAASTASGPVSLRWSLTLVL</sequence>
<accession>A0A0A9BHH8</accession>
<reference evidence="1" key="2">
    <citation type="journal article" date="2015" name="Data Brief">
        <title>Shoot transcriptome of the giant reed, Arundo donax.</title>
        <authorList>
            <person name="Barrero R.A."/>
            <person name="Guerrero F.D."/>
            <person name="Moolhuijzen P."/>
            <person name="Goolsby J.A."/>
            <person name="Tidwell J."/>
            <person name="Bellgard S.E."/>
            <person name="Bellgard M.I."/>
        </authorList>
    </citation>
    <scope>NUCLEOTIDE SEQUENCE</scope>
    <source>
        <tissue evidence="1">Shoot tissue taken approximately 20 cm above the soil surface</tissue>
    </source>
</reference>
<organism evidence="1">
    <name type="scientific">Arundo donax</name>
    <name type="common">Giant reed</name>
    <name type="synonym">Donax arundinaceus</name>
    <dbReference type="NCBI Taxonomy" id="35708"/>
    <lineage>
        <taxon>Eukaryota</taxon>
        <taxon>Viridiplantae</taxon>
        <taxon>Streptophyta</taxon>
        <taxon>Embryophyta</taxon>
        <taxon>Tracheophyta</taxon>
        <taxon>Spermatophyta</taxon>
        <taxon>Magnoliopsida</taxon>
        <taxon>Liliopsida</taxon>
        <taxon>Poales</taxon>
        <taxon>Poaceae</taxon>
        <taxon>PACMAD clade</taxon>
        <taxon>Arundinoideae</taxon>
        <taxon>Arundineae</taxon>
        <taxon>Arundo</taxon>
    </lineage>
</organism>
<proteinExistence type="predicted"/>
<evidence type="ECO:0000313" key="1">
    <source>
        <dbReference type="EMBL" id="JAD58752.1"/>
    </source>
</evidence>
<protein>
    <submittedName>
        <fullName evidence="1">Uncharacterized protein</fullName>
    </submittedName>
</protein>